<evidence type="ECO:0008006" key="3">
    <source>
        <dbReference type="Google" id="ProtNLM"/>
    </source>
</evidence>
<gene>
    <name evidence="2" type="ORF">H310_11225</name>
</gene>
<dbReference type="SUPFAM" id="SSF55961">
    <property type="entry name" value="Bet v1-like"/>
    <property type="match status" value="1"/>
</dbReference>
<feature type="region of interest" description="Disordered" evidence="1">
    <location>
        <begin position="545"/>
        <end position="572"/>
    </location>
</feature>
<evidence type="ECO:0000256" key="1">
    <source>
        <dbReference type="SAM" id="MobiDB-lite"/>
    </source>
</evidence>
<name>A0A024TMS2_9STRA</name>
<dbReference type="OrthoDB" id="20035at2759"/>
<evidence type="ECO:0000313" key="2">
    <source>
        <dbReference type="EMBL" id="ETV95328.1"/>
    </source>
</evidence>
<protein>
    <recommendedName>
        <fullName evidence="3">FYVE-type domain-containing protein</fullName>
    </recommendedName>
</protein>
<dbReference type="EMBL" id="KI913981">
    <property type="protein sequence ID" value="ETV95328.1"/>
    <property type="molecule type" value="Genomic_DNA"/>
</dbReference>
<dbReference type="AlphaFoldDB" id="A0A024TMS2"/>
<organism evidence="2">
    <name type="scientific">Aphanomyces invadans</name>
    <dbReference type="NCBI Taxonomy" id="157072"/>
    <lineage>
        <taxon>Eukaryota</taxon>
        <taxon>Sar</taxon>
        <taxon>Stramenopiles</taxon>
        <taxon>Oomycota</taxon>
        <taxon>Saprolegniomycetes</taxon>
        <taxon>Saprolegniales</taxon>
        <taxon>Verrucalvaceae</taxon>
        <taxon>Aphanomyces</taxon>
    </lineage>
</organism>
<dbReference type="Gene3D" id="3.30.530.20">
    <property type="match status" value="1"/>
</dbReference>
<proteinExistence type="predicted"/>
<reference evidence="2" key="1">
    <citation type="submission" date="2013-12" db="EMBL/GenBank/DDBJ databases">
        <title>The Genome Sequence of Aphanomyces invadans NJM9701.</title>
        <authorList>
            <consortium name="The Broad Institute Genomics Platform"/>
            <person name="Russ C."/>
            <person name="Tyler B."/>
            <person name="van West P."/>
            <person name="Dieguez-Uribeondo J."/>
            <person name="Young S.K."/>
            <person name="Zeng Q."/>
            <person name="Gargeya S."/>
            <person name="Fitzgerald M."/>
            <person name="Abouelleil A."/>
            <person name="Alvarado L."/>
            <person name="Chapman S.B."/>
            <person name="Gainer-Dewar J."/>
            <person name="Goldberg J."/>
            <person name="Griggs A."/>
            <person name="Gujja S."/>
            <person name="Hansen M."/>
            <person name="Howarth C."/>
            <person name="Imamovic A."/>
            <person name="Ireland A."/>
            <person name="Larimer J."/>
            <person name="McCowan C."/>
            <person name="Murphy C."/>
            <person name="Pearson M."/>
            <person name="Poon T.W."/>
            <person name="Priest M."/>
            <person name="Roberts A."/>
            <person name="Saif S."/>
            <person name="Shea T."/>
            <person name="Sykes S."/>
            <person name="Wortman J."/>
            <person name="Nusbaum C."/>
            <person name="Birren B."/>
        </authorList>
    </citation>
    <scope>NUCLEOTIDE SEQUENCE [LARGE SCALE GENOMIC DNA]</scope>
    <source>
        <strain evidence="2">NJM9701</strain>
    </source>
</reference>
<dbReference type="GeneID" id="20088275"/>
<dbReference type="PANTHER" id="PTHR13510">
    <property type="entry name" value="FYVE-FINGER-CONTAINING RAB5 EFFECTOR PROTEIN RABENOSYN-5-RELATED"/>
    <property type="match status" value="1"/>
</dbReference>
<accession>A0A024TMS2</accession>
<dbReference type="STRING" id="157072.A0A024TMS2"/>
<dbReference type="PANTHER" id="PTHR13510:SF44">
    <property type="entry name" value="RABENOSYN-5"/>
    <property type="match status" value="1"/>
</dbReference>
<feature type="region of interest" description="Disordered" evidence="1">
    <location>
        <begin position="411"/>
        <end position="430"/>
    </location>
</feature>
<dbReference type="RefSeq" id="XP_008876029.1">
    <property type="nucleotide sequence ID" value="XM_008877807.1"/>
</dbReference>
<dbReference type="VEuPathDB" id="FungiDB:H310_11225"/>
<dbReference type="InterPro" id="IPR023393">
    <property type="entry name" value="START-like_dom_sf"/>
</dbReference>
<sequence>MNMAPRRRRRTTIRCECAPHARFAARRKICTTACIALCAIKLCTRWDWFSRPGTSAVVEHPLTWACDSFELRYKQSRQFTDLGIEVAMKRDVVGVVVDVNDYRFMQAKAKQAVRELTRFGAGDEELSLFHSDGNTRVYQRMVEGAGFGELTATGTVALSMDALAYALYNASSNDHRTFLALHYGADYLEGKIVNKSLTRTKDPFLWLGAKYKKMYLPGTTLFEPRDATYLEYSATFMDLDGQRHVLLLQCSKDFAAFPAVPEVVRFTFTLMHMFTEVEPGRLEFVSRYYLGDVGKVPNYLVKKMLLHELLLDPHLPQLVQKRRLLDNSLINTNGSAMPIVAKIKNGKCTTCESKFGPFRSVTYCAACGHGMCKPCRVLVYRALHVKSVSPVMKLCFCKACSIDAQLARSATPPPRVLSSASSQGGGRGMDMLDLGDRSTVDKSFEPLNLKPQYVEMGVSIARAPSSQSKSSPDRLAQHLTPRFRCDQTPTAATEAMDRWMDDTPSEAPSTTTEAMELLQHVQTSLEDQKMLLHMMRVRLAGLHDSKPPSDATCMMAPPSTPDDPAVEIEELS</sequence>
<dbReference type="InterPro" id="IPR052727">
    <property type="entry name" value="Rab4/Rab5_effector"/>
</dbReference>